<dbReference type="PANTHER" id="PTHR10264">
    <property type="entry name" value="BAND 7 PROTEIN-RELATED"/>
    <property type="match status" value="1"/>
</dbReference>
<dbReference type="GO" id="GO:0005886">
    <property type="term" value="C:plasma membrane"/>
    <property type="evidence" value="ECO:0007669"/>
    <property type="project" value="InterPro"/>
</dbReference>
<dbReference type="Pfam" id="PF01145">
    <property type="entry name" value="Band_7"/>
    <property type="match status" value="1"/>
</dbReference>
<dbReference type="AlphaFoldDB" id="A0AAV3YE38"/>
<evidence type="ECO:0000256" key="1">
    <source>
        <dbReference type="ARBA" id="ARBA00008164"/>
    </source>
</evidence>
<comment type="caution">
    <text evidence="3">The sequence shown here is derived from an EMBL/GenBank/DDBJ whole genome shotgun (WGS) entry which is preliminary data.</text>
</comment>
<dbReference type="Gene3D" id="3.30.479.30">
    <property type="entry name" value="Band 7 domain"/>
    <property type="match status" value="1"/>
</dbReference>
<dbReference type="InterPro" id="IPR036013">
    <property type="entry name" value="Band_7/SPFH_dom_sf"/>
</dbReference>
<name>A0AAV3YE38_9GAST</name>
<accession>A0AAV3YE38</accession>
<protein>
    <submittedName>
        <fullName evidence="3">Stomatin-3</fullName>
    </submittedName>
</protein>
<evidence type="ECO:0000313" key="3">
    <source>
        <dbReference type="EMBL" id="GFN81151.1"/>
    </source>
</evidence>
<keyword evidence="4" id="KW-1185">Reference proteome</keyword>
<dbReference type="PRINTS" id="PR00721">
    <property type="entry name" value="STOMATIN"/>
</dbReference>
<evidence type="ECO:0000313" key="4">
    <source>
        <dbReference type="Proteomes" id="UP000735302"/>
    </source>
</evidence>
<dbReference type="SUPFAM" id="SSF117892">
    <property type="entry name" value="Band 7/SPFH domain"/>
    <property type="match status" value="1"/>
</dbReference>
<gene>
    <name evidence="3" type="ORF">PoB_000765700</name>
</gene>
<comment type="similarity">
    <text evidence="1">Belongs to the band 7/mec-2 family.</text>
</comment>
<dbReference type="InterPro" id="IPR001972">
    <property type="entry name" value="Stomatin_HflK_fam"/>
</dbReference>
<feature type="domain" description="Band 7" evidence="2">
    <location>
        <begin position="2"/>
        <end position="82"/>
    </location>
</feature>
<sequence length="138" mass="15166">MAEGALRAVLAKFTLSELLERKQEIAADLQDTLVEMTNRWGVTVTALEIKDINLPPHLIRSMGTEAITSRQTGAKVKLAEGERNAAGHLAKASDCLANPKAVTLRSLETMVRICQKTATITLFPFPMPDMFWVWGAKS</sequence>
<dbReference type="Proteomes" id="UP000735302">
    <property type="component" value="Unassembled WGS sequence"/>
</dbReference>
<dbReference type="EMBL" id="BLXT01000880">
    <property type="protein sequence ID" value="GFN81151.1"/>
    <property type="molecule type" value="Genomic_DNA"/>
</dbReference>
<dbReference type="Gene3D" id="6.10.250.2090">
    <property type="match status" value="1"/>
</dbReference>
<reference evidence="3 4" key="1">
    <citation type="journal article" date="2021" name="Elife">
        <title>Chloroplast acquisition without the gene transfer in kleptoplastic sea slugs, Plakobranchus ocellatus.</title>
        <authorList>
            <person name="Maeda T."/>
            <person name="Takahashi S."/>
            <person name="Yoshida T."/>
            <person name="Shimamura S."/>
            <person name="Takaki Y."/>
            <person name="Nagai Y."/>
            <person name="Toyoda A."/>
            <person name="Suzuki Y."/>
            <person name="Arimoto A."/>
            <person name="Ishii H."/>
            <person name="Satoh N."/>
            <person name="Nishiyama T."/>
            <person name="Hasebe M."/>
            <person name="Maruyama T."/>
            <person name="Minagawa J."/>
            <person name="Obokata J."/>
            <person name="Shigenobu S."/>
        </authorList>
    </citation>
    <scope>NUCLEOTIDE SEQUENCE [LARGE SCALE GENOMIC DNA]</scope>
</reference>
<organism evidence="3 4">
    <name type="scientific">Plakobranchus ocellatus</name>
    <dbReference type="NCBI Taxonomy" id="259542"/>
    <lineage>
        <taxon>Eukaryota</taxon>
        <taxon>Metazoa</taxon>
        <taxon>Spiralia</taxon>
        <taxon>Lophotrochozoa</taxon>
        <taxon>Mollusca</taxon>
        <taxon>Gastropoda</taxon>
        <taxon>Heterobranchia</taxon>
        <taxon>Euthyneura</taxon>
        <taxon>Panpulmonata</taxon>
        <taxon>Sacoglossa</taxon>
        <taxon>Placobranchoidea</taxon>
        <taxon>Plakobranchidae</taxon>
        <taxon>Plakobranchus</taxon>
    </lineage>
</organism>
<proteinExistence type="inferred from homology"/>
<dbReference type="InterPro" id="IPR043202">
    <property type="entry name" value="Band-7_stomatin-like"/>
</dbReference>
<evidence type="ECO:0000259" key="2">
    <source>
        <dbReference type="Pfam" id="PF01145"/>
    </source>
</evidence>
<dbReference type="InterPro" id="IPR001107">
    <property type="entry name" value="Band_7"/>
</dbReference>
<dbReference type="PANTHER" id="PTHR10264:SF19">
    <property type="entry name" value="AT06885P-RELATED"/>
    <property type="match status" value="1"/>
</dbReference>